<gene>
    <name evidence="14" type="ORF">CINCED_3A005264</name>
</gene>
<dbReference type="PROSITE" id="PS50853">
    <property type="entry name" value="FN3"/>
    <property type="match status" value="2"/>
</dbReference>
<evidence type="ECO:0000256" key="2">
    <source>
        <dbReference type="ARBA" id="ARBA00022692"/>
    </source>
</evidence>
<dbReference type="GO" id="GO:0070593">
    <property type="term" value="P:dendrite self-avoidance"/>
    <property type="evidence" value="ECO:0007669"/>
    <property type="project" value="TreeGrafter"/>
</dbReference>
<dbReference type="AlphaFoldDB" id="A0A5E4NSY6"/>
<dbReference type="GO" id="GO:0030424">
    <property type="term" value="C:axon"/>
    <property type="evidence" value="ECO:0007669"/>
    <property type="project" value="TreeGrafter"/>
</dbReference>
<evidence type="ECO:0000313" key="15">
    <source>
        <dbReference type="Proteomes" id="UP000325440"/>
    </source>
</evidence>
<dbReference type="SUPFAM" id="SSF49265">
    <property type="entry name" value="Fibronectin type III"/>
    <property type="match status" value="1"/>
</dbReference>
<feature type="compositionally biased region" description="Low complexity" evidence="10">
    <location>
        <begin position="555"/>
        <end position="571"/>
    </location>
</feature>
<dbReference type="PANTHER" id="PTHR10075:SF101">
    <property type="entry name" value="ZWEI IG DOMAIN PROTEIN ZIG-3"/>
    <property type="match status" value="1"/>
</dbReference>
<dbReference type="InterPro" id="IPR003598">
    <property type="entry name" value="Ig_sub2"/>
</dbReference>
<evidence type="ECO:0000313" key="14">
    <source>
        <dbReference type="EMBL" id="VVC45213.1"/>
    </source>
</evidence>
<dbReference type="InterPro" id="IPR036116">
    <property type="entry name" value="FN3_sf"/>
</dbReference>
<accession>A0A5E4NSY6</accession>
<keyword evidence="8" id="KW-1015">Disulfide bond</keyword>
<dbReference type="SMART" id="SM00409">
    <property type="entry name" value="IG"/>
    <property type="match status" value="1"/>
</dbReference>
<dbReference type="SUPFAM" id="SSF48726">
    <property type="entry name" value="Immunoglobulin"/>
    <property type="match status" value="1"/>
</dbReference>
<dbReference type="Gene3D" id="2.60.40.10">
    <property type="entry name" value="Immunoglobulins"/>
    <property type="match status" value="3"/>
</dbReference>
<comment type="subcellular location">
    <subcellularLocation>
        <location evidence="1">Membrane</location>
        <topology evidence="1">Single-pass membrane protein</topology>
    </subcellularLocation>
</comment>
<reference evidence="14 15" key="1">
    <citation type="submission" date="2019-08" db="EMBL/GenBank/DDBJ databases">
        <authorList>
            <person name="Alioto T."/>
            <person name="Alioto T."/>
            <person name="Gomez Garrido J."/>
        </authorList>
    </citation>
    <scope>NUCLEOTIDE SEQUENCE [LARGE SCALE GENOMIC DNA]</scope>
</reference>
<proteinExistence type="predicted"/>
<dbReference type="InterPro" id="IPR007110">
    <property type="entry name" value="Ig-like_dom"/>
</dbReference>
<dbReference type="InterPro" id="IPR056754">
    <property type="entry name" value="DSCAM/DSCAML_C"/>
</dbReference>
<dbReference type="SMART" id="SM00060">
    <property type="entry name" value="FN3"/>
    <property type="match status" value="2"/>
</dbReference>
<evidence type="ECO:0000259" key="12">
    <source>
        <dbReference type="PROSITE" id="PS50835"/>
    </source>
</evidence>
<sequence length="571" mass="64664">MGESEKSRPSSLSTEKSGGIIAAVGNFHATIQTKWHVNVDLPCIISGSPTPNVKWTYENQIINLQSRRFIYDNYTLHLETVTSSDSGNYTCSVWNVYGSENVTTSLIVVEPPKPPTLDLVNVSWTNITLNWTRAPDSFAVQQYLLSYKYIYDLENVFNEISFKPQDTGYTLTNIKCSTTVSFSISAGNRVGHGIQSRPLRVTTLQGKSPTAPRQNEAIEQMMTGFLIHLQKWSSQHCPITHFAVFKRLSTEKEWIPVNENITSNTIYSVESLNPSTSYDILIKCVNSAGVTSSIFTASTLRDPNVKGITTKEPVSVNEKIMHTIYSITVMWPAALAVVSLIFVCISLIICYKYRHLYKKNQRNVEANNTMLENNAASKTEVHSDAYETCVPFKSKSTISTNEDPNYNEISPYATFQISPSKSPKMIKQYFCTKCGEDLELCNCNKIYCSQVDYSNFLRRPIPTRQPSYSENNHDDSENNSIHGFYDIERNSKTCEPMKKPKRRLLPLPDARRGSHHIPRECRSANLHETTFMMPIQHQQHHRMCTHNDADDEGTGMSSGRGSRYASYRMGY</sequence>
<evidence type="ECO:0000256" key="10">
    <source>
        <dbReference type="SAM" id="MobiDB-lite"/>
    </source>
</evidence>
<evidence type="ECO:0000256" key="6">
    <source>
        <dbReference type="ARBA" id="ARBA00022989"/>
    </source>
</evidence>
<evidence type="ECO:0000256" key="5">
    <source>
        <dbReference type="ARBA" id="ARBA00022889"/>
    </source>
</evidence>
<dbReference type="PANTHER" id="PTHR10075">
    <property type="entry name" value="BASIGIN RELATED"/>
    <property type="match status" value="1"/>
</dbReference>
<evidence type="ECO:0000256" key="9">
    <source>
        <dbReference type="ARBA" id="ARBA00023319"/>
    </source>
</evidence>
<dbReference type="GO" id="GO:0007411">
    <property type="term" value="P:axon guidance"/>
    <property type="evidence" value="ECO:0007669"/>
    <property type="project" value="TreeGrafter"/>
</dbReference>
<evidence type="ECO:0000256" key="7">
    <source>
        <dbReference type="ARBA" id="ARBA00023136"/>
    </source>
</evidence>
<feature type="transmembrane region" description="Helical" evidence="11">
    <location>
        <begin position="329"/>
        <end position="351"/>
    </location>
</feature>
<dbReference type="CDD" id="cd00063">
    <property type="entry name" value="FN3"/>
    <property type="match status" value="2"/>
</dbReference>
<keyword evidence="2 11" id="KW-0812">Transmembrane</keyword>
<evidence type="ECO:0000256" key="4">
    <source>
        <dbReference type="ARBA" id="ARBA00022737"/>
    </source>
</evidence>
<organism evidence="14 15">
    <name type="scientific">Cinara cedri</name>
    <dbReference type="NCBI Taxonomy" id="506608"/>
    <lineage>
        <taxon>Eukaryota</taxon>
        <taxon>Metazoa</taxon>
        <taxon>Ecdysozoa</taxon>
        <taxon>Arthropoda</taxon>
        <taxon>Hexapoda</taxon>
        <taxon>Insecta</taxon>
        <taxon>Pterygota</taxon>
        <taxon>Neoptera</taxon>
        <taxon>Paraneoptera</taxon>
        <taxon>Hemiptera</taxon>
        <taxon>Sternorrhyncha</taxon>
        <taxon>Aphidomorpha</taxon>
        <taxon>Aphidoidea</taxon>
        <taxon>Aphididae</taxon>
        <taxon>Lachninae</taxon>
        <taxon>Cinara</taxon>
    </lineage>
</organism>
<keyword evidence="15" id="KW-1185">Reference proteome</keyword>
<dbReference type="Pfam" id="PF25059">
    <property type="entry name" value="FN3_DSCAM-DSCAML_C"/>
    <property type="match status" value="1"/>
</dbReference>
<feature type="domain" description="Fibronectin type-III" evidence="13">
    <location>
        <begin position="111"/>
        <end position="206"/>
    </location>
</feature>
<dbReference type="InterPro" id="IPR003961">
    <property type="entry name" value="FN3_dom"/>
</dbReference>
<keyword evidence="6 11" id="KW-1133">Transmembrane helix</keyword>
<dbReference type="InterPro" id="IPR013098">
    <property type="entry name" value="Ig_I-set"/>
</dbReference>
<keyword evidence="7 11" id="KW-0472">Membrane</keyword>
<feature type="domain" description="Fibronectin type-III" evidence="13">
    <location>
        <begin position="208"/>
        <end position="302"/>
    </location>
</feature>
<dbReference type="GO" id="GO:0005886">
    <property type="term" value="C:plasma membrane"/>
    <property type="evidence" value="ECO:0007669"/>
    <property type="project" value="TreeGrafter"/>
</dbReference>
<evidence type="ECO:0000259" key="13">
    <source>
        <dbReference type="PROSITE" id="PS50853"/>
    </source>
</evidence>
<keyword evidence="4" id="KW-0677">Repeat</keyword>
<feature type="domain" description="Ig-like" evidence="12">
    <location>
        <begin position="9"/>
        <end position="109"/>
    </location>
</feature>
<dbReference type="GO" id="GO:0007156">
    <property type="term" value="P:homophilic cell adhesion via plasma membrane adhesion molecules"/>
    <property type="evidence" value="ECO:0007669"/>
    <property type="project" value="TreeGrafter"/>
</dbReference>
<dbReference type="SMART" id="SM00408">
    <property type="entry name" value="IGc2"/>
    <property type="match status" value="1"/>
</dbReference>
<keyword evidence="9" id="KW-0393">Immunoglobulin domain</keyword>
<keyword evidence="5" id="KW-0130">Cell adhesion</keyword>
<dbReference type="OrthoDB" id="5969272at2759"/>
<evidence type="ECO:0000256" key="3">
    <source>
        <dbReference type="ARBA" id="ARBA00022729"/>
    </source>
</evidence>
<dbReference type="InterPro" id="IPR036179">
    <property type="entry name" value="Ig-like_dom_sf"/>
</dbReference>
<dbReference type="InterPro" id="IPR013783">
    <property type="entry name" value="Ig-like_fold"/>
</dbReference>
<dbReference type="PROSITE" id="PS50835">
    <property type="entry name" value="IG_LIKE"/>
    <property type="match status" value="1"/>
</dbReference>
<dbReference type="Proteomes" id="UP000325440">
    <property type="component" value="Unassembled WGS sequence"/>
</dbReference>
<dbReference type="EMBL" id="CABPRJ010002397">
    <property type="protein sequence ID" value="VVC45213.1"/>
    <property type="molecule type" value="Genomic_DNA"/>
</dbReference>
<dbReference type="CDD" id="cd00096">
    <property type="entry name" value="Ig"/>
    <property type="match status" value="1"/>
</dbReference>
<evidence type="ECO:0000256" key="1">
    <source>
        <dbReference type="ARBA" id="ARBA00004167"/>
    </source>
</evidence>
<protein>
    <submittedName>
        <fullName evidence="14">Fibronectin type III,Immunoglobulin subtype,Immunoglobulin-like domain,Immunoglobulin-like</fullName>
    </submittedName>
</protein>
<feature type="region of interest" description="Disordered" evidence="10">
    <location>
        <begin position="548"/>
        <end position="571"/>
    </location>
</feature>
<evidence type="ECO:0000256" key="8">
    <source>
        <dbReference type="ARBA" id="ARBA00023157"/>
    </source>
</evidence>
<dbReference type="FunFam" id="2.60.40.10:FF:000032">
    <property type="entry name" value="palladin isoform X1"/>
    <property type="match status" value="1"/>
</dbReference>
<keyword evidence="3" id="KW-0732">Signal</keyword>
<dbReference type="InterPro" id="IPR003599">
    <property type="entry name" value="Ig_sub"/>
</dbReference>
<name>A0A5E4NSY6_9HEMI</name>
<dbReference type="Pfam" id="PF07679">
    <property type="entry name" value="I-set"/>
    <property type="match status" value="1"/>
</dbReference>
<dbReference type="GO" id="GO:0098632">
    <property type="term" value="F:cell-cell adhesion mediator activity"/>
    <property type="evidence" value="ECO:0007669"/>
    <property type="project" value="TreeGrafter"/>
</dbReference>
<evidence type="ECO:0000256" key="11">
    <source>
        <dbReference type="SAM" id="Phobius"/>
    </source>
</evidence>